<comment type="caution">
    <text evidence="2">The sequence shown here is derived from an EMBL/GenBank/DDBJ whole genome shotgun (WGS) entry which is preliminary data.</text>
</comment>
<reference evidence="2 3" key="1">
    <citation type="submission" date="2024-05" db="EMBL/GenBank/DDBJ databases">
        <title>Genome sequencing and assembly of Indian major carp, Cirrhinus mrigala (Hamilton, 1822).</title>
        <authorList>
            <person name="Mohindra V."/>
            <person name="Chowdhury L.M."/>
            <person name="Lal K."/>
            <person name="Jena J.K."/>
        </authorList>
    </citation>
    <scope>NUCLEOTIDE SEQUENCE [LARGE SCALE GENOMIC DNA]</scope>
    <source>
        <strain evidence="2">CM1030</strain>
        <tissue evidence="2">Blood</tissue>
    </source>
</reference>
<evidence type="ECO:0000313" key="2">
    <source>
        <dbReference type="EMBL" id="KAL0151659.1"/>
    </source>
</evidence>
<dbReference type="InterPro" id="IPR053235">
    <property type="entry name" value="Ser_Thr_kinase"/>
</dbReference>
<feature type="non-terminal residue" evidence="2">
    <location>
        <position position="1"/>
    </location>
</feature>
<dbReference type="SUPFAM" id="SSF56112">
    <property type="entry name" value="Protein kinase-like (PK-like)"/>
    <property type="match status" value="1"/>
</dbReference>
<dbReference type="PANTHER" id="PTHR24361:SF678">
    <property type="entry name" value="SPORULATION-SPECIFIC PROTEIN 1"/>
    <property type="match status" value="1"/>
</dbReference>
<sequence>IDQFSKKAVLTNWGLANIRDTVILRQGSRLTGAGIGPMGGTFLYMAPECLIEFEQASRSSDIWSLGATYLELFTKSVPWTVKNQRELSSLMGKKVPPHALQQLSDKYTFIGTMMCYNAASRPEASSVVLSLKAVEGPDLKSRYGYNW</sequence>
<organism evidence="2 3">
    <name type="scientific">Cirrhinus mrigala</name>
    <name type="common">Mrigala</name>
    <dbReference type="NCBI Taxonomy" id="683832"/>
    <lineage>
        <taxon>Eukaryota</taxon>
        <taxon>Metazoa</taxon>
        <taxon>Chordata</taxon>
        <taxon>Craniata</taxon>
        <taxon>Vertebrata</taxon>
        <taxon>Euteleostomi</taxon>
        <taxon>Actinopterygii</taxon>
        <taxon>Neopterygii</taxon>
        <taxon>Teleostei</taxon>
        <taxon>Ostariophysi</taxon>
        <taxon>Cypriniformes</taxon>
        <taxon>Cyprinidae</taxon>
        <taxon>Labeoninae</taxon>
        <taxon>Labeonini</taxon>
        <taxon>Cirrhinus</taxon>
    </lineage>
</organism>
<dbReference type="InterPro" id="IPR000719">
    <property type="entry name" value="Prot_kinase_dom"/>
</dbReference>
<dbReference type="Pfam" id="PF00069">
    <property type="entry name" value="Pkinase"/>
    <property type="match status" value="1"/>
</dbReference>
<dbReference type="PANTHER" id="PTHR24361">
    <property type="entry name" value="MITOGEN-ACTIVATED KINASE KINASE KINASE"/>
    <property type="match status" value="1"/>
</dbReference>
<name>A0ABD0MRN5_CIRMR</name>
<dbReference type="AlphaFoldDB" id="A0ABD0MRN5"/>
<evidence type="ECO:0000313" key="3">
    <source>
        <dbReference type="Proteomes" id="UP001529510"/>
    </source>
</evidence>
<dbReference type="Gene3D" id="1.10.510.10">
    <property type="entry name" value="Transferase(Phosphotransferase) domain 1"/>
    <property type="match status" value="1"/>
</dbReference>
<dbReference type="EMBL" id="JAMKFB020000233">
    <property type="protein sequence ID" value="KAL0151659.1"/>
    <property type="molecule type" value="Genomic_DNA"/>
</dbReference>
<proteinExistence type="predicted"/>
<dbReference type="PROSITE" id="PS50011">
    <property type="entry name" value="PROTEIN_KINASE_DOM"/>
    <property type="match status" value="1"/>
</dbReference>
<protein>
    <recommendedName>
        <fullName evidence="1">Protein kinase domain-containing protein</fullName>
    </recommendedName>
</protein>
<keyword evidence="3" id="KW-1185">Reference proteome</keyword>
<evidence type="ECO:0000259" key="1">
    <source>
        <dbReference type="PROSITE" id="PS50011"/>
    </source>
</evidence>
<gene>
    <name evidence="2" type="ORF">M9458_053060</name>
</gene>
<dbReference type="Proteomes" id="UP001529510">
    <property type="component" value="Unassembled WGS sequence"/>
</dbReference>
<dbReference type="InterPro" id="IPR011009">
    <property type="entry name" value="Kinase-like_dom_sf"/>
</dbReference>
<feature type="domain" description="Protein kinase" evidence="1">
    <location>
        <begin position="1"/>
        <end position="139"/>
    </location>
</feature>
<accession>A0ABD0MRN5</accession>